<keyword evidence="1" id="KW-1133">Transmembrane helix</keyword>
<evidence type="ECO:0000256" key="1">
    <source>
        <dbReference type="SAM" id="Phobius"/>
    </source>
</evidence>
<dbReference type="RefSeq" id="WP_103998943.1">
    <property type="nucleotide sequence ID" value="NZ_FNVP01000002.1"/>
</dbReference>
<feature type="transmembrane region" description="Helical" evidence="1">
    <location>
        <begin position="114"/>
        <end position="134"/>
    </location>
</feature>
<feature type="transmembrane region" description="Helical" evidence="1">
    <location>
        <begin position="21"/>
        <end position="43"/>
    </location>
</feature>
<feature type="transmembrane region" description="Helical" evidence="1">
    <location>
        <begin position="84"/>
        <end position="102"/>
    </location>
</feature>
<organism evidence="3 4">
    <name type="scientific">Flavobacterium urumqiense</name>
    <dbReference type="NCBI Taxonomy" id="935224"/>
    <lineage>
        <taxon>Bacteria</taxon>
        <taxon>Pseudomonadati</taxon>
        <taxon>Bacteroidota</taxon>
        <taxon>Flavobacteriia</taxon>
        <taxon>Flavobacteriales</taxon>
        <taxon>Flavobacteriaceae</taxon>
        <taxon>Flavobacterium</taxon>
    </lineage>
</organism>
<dbReference type="InterPro" id="IPR006976">
    <property type="entry name" value="VanZ-like"/>
</dbReference>
<gene>
    <name evidence="3" type="ORF">SAMN04488130_102185</name>
</gene>
<reference evidence="4" key="1">
    <citation type="submission" date="2016-10" db="EMBL/GenBank/DDBJ databases">
        <authorList>
            <person name="Varghese N."/>
            <person name="Submissions S."/>
        </authorList>
    </citation>
    <scope>NUCLEOTIDE SEQUENCE [LARGE SCALE GENOMIC DNA]</scope>
    <source>
        <strain evidence="4">CGMCC 1.9230</strain>
    </source>
</reference>
<accession>A0A1H5UBF4</accession>
<dbReference type="OrthoDB" id="5472246at2"/>
<evidence type="ECO:0000259" key="2">
    <source>
        <dbReference type="Pfam" id="PF04892"/>
    </source>
</evidence>
<protein>
    <submittedName>
        <fullName evidence="3">VanZ like family protein</fullName>
    </submittedName>
</protein>
<dbReference type="NCBIfam" id="NF037970">
    <property type="entry name" value="vanZ_1"/>
    <property type="match status" value="1"/>
</dbReference>
<evidence type="ECO:0000313" key="3">
    <source>
        <dbReference type="EMBL" id="SEF72360.1"/>
    </source>
</evidence>
<keyword evidence="1" id="KW-0472">Membrane</keyword>
<keyword evidence="1" id="KW-0812">Transmembrane</keyword>
<keyword evidence="4" id="KW-1185">Reference proteome</keyword>
<proteinExistence type="predicted"/>
<sequence>MKLILCFQVNHTKNLLVPKLLYLWISLFWTGVIAYFCLTPSNNLPSISIPYLDKFVHACFHFVFTLFWFLFFKKQLNSPNFIKPLRLSFVLSVFFGVGIEILQELCTTTRKGDVIDVLANITGATLAVCVILIYGKYCSFDKI</sequence>
<dbReference type="PANTHER" id="PTHR28008">
    <property type="entry name" value="DOMAIN PROTEIN, PUTATIVE (AFU_ORTHOLOGUE AFUA_3G10980)-RELATED"/>
    <property type="match status" value="1"/>
</dbReference>
<dbReference type="PANTHER" id="PTHR28008:SF1">
    <property type="entry name" value="DOMAIN PROTEIN, PUTATIVE (AFU_ORTHOLOGUE AFUA_3G10980)-RELATED"/>
    <property type="match status" value="1"/>
</dbReference>
<feature type="domain" description="VanZ-like" evidence="2">
    <location>
        <begin position="52"/>
        <end position="133"/>
    </location>
</feature>
<dbReference type="EMBL" id="FNVP01000002">
    <property type="protein sequence ID" value="SEF72360.1"/>
    <property type="molecule type" value="Genomic_DNA"/>
</dbReference>
<dbReference type="Pfam" id="PF04892">
    <property type="entry name" value="VanZ"/>
    <property type="match status" value="1"/>
</dbReference>
<feature type="transmembrane region" description="Helical" evidence="1">
    <location>
        <begin position="55"/>
        <end position="72"/>
    </location>
</feature>
<dbReference type="AlphaFoldDB" id="A0A1H5UBF4"/>
<evidence type="ECO:0000313" key="4">
    <source>
        <dbReference type="Proteomes" id="UP000236737"/>
    </source>
</evidence>
<dbReference type="Proteomes" id="UP000236737">
    <property type="component" value="Unassembled WGS sequence"/>
</dbReference>
<name>A0A1H5UBF4_9FLAO</name>